<evidence type="ECO:0000256" key="2">
    <source>
        <dbReference type="ARBA" id="ARBA00004496"/>
    </source>
</evidence>
<dbReference type="Gene3D" id="1.25.40.20">
    <property type="entry name" value="Ankyrin repeat-containing domain"/>
    <property type="match status" value="1"/>
</dbReference>
<evidence type="ECO:0000256" key="9">
    <source>
        <dbReference type="ARBA" id="ARBA00022786"/>
    </source>
</evidence>
<keyword evidence="12 16" id="KW-0040">ANK repeat</keyword>
<evidence type="ECO:0000313" key="20">
    <source>
        <dbReference type="Proteomes" id="UP000289340"/>
    </source>
</evidence>
<dbReference type="FunFam" id="1.25.40.20:FF:000239">
    <property type="entry name" value="BTB/POZ domain and ankyrin repeat-containing protein NPR1"/>
    <property type="match status" value="1"/>
</dbReference>
<dbReference type="PANTHER" id="PTHR46475">
    <property type="entry name" value="REGULATORY PROTEIN NPR3"/>
    <property type="match status" value="1"/>
</dbReference>
<dbReference type="InterPro" id="IPR036770">
    <property type="entry name" value="Ankyrin_rpt-contain_sf"/>
</dbReference>
<dbReference type="Gramene" id="XM_028344890.1">
    <property type="protein sequence ID" value="XP_028200691.1"/>
    <property type="gene ID" value="LOC114384993"/>
</dbReference>
<keyword evidence="10" id="KW-0611">Plant defense</keyword>
<dbReference type="GO" id="GO:0050832">
    <property type="term" value="P:defense response to fungus"/>
    <property type="evidence" value="ECO:0007669"/>
    <property type="project" value="UniProtKB-ARBA"/>
</dbReference>
<dbReference type="PANTHER" id="PTHR46475:SF7">
    <property type="entry name" value="REGULATORY PROTEIN, PUTATIVE-RELATED"/>
    <property type="match status" value="1"/>
</dbReference>
<dbReference type="Pfam" id="PF12313">
    <property type="entry name" value="NPR1_like_C"/>
    <property type="match status" value="1"/>
</dbReference>
<sequence length="590" mass="66700">MDNSYDSSSSLSFVSSHLSHGSSNHNVSSTTSNEHGENIEILSLNKLSGSLEKLLIEVEYDYSDAEILIEDIPVGIHRCILASRSPFFHELFKKGTDGSGKEGKPRYLMSDLMPYGTVGYQAFQVFLYYLYTGRLKASPTEETTCVDETCIHVACRPAINHALELMYASVTFQMKELVLLFQRHLLNFVEKALVEDVIPILMAAFNCQLDQLLSRCIQRVARSDFDNTSLEKELPHEVLTEIKSLRLPFQPESTPNAMEAESLNEKSIRRIHKALDSDDVELLKLLLNESSVTLDDAYALHYACAYSDSKVIQEVLSLGMADILRRNSRGYTVLHVAARRKDPSILVALLNKGARASDTTPDGQTALAICQRLTRCKDYHEKTVQCKESNKDRLCVDVLEREMRRNSMTVNMSVSSQLTADDLHMRLDYLEDRVAFARLLFPAEARVAIENAEADSSSLYANSSALKVTNGNPKEVDLNESPSARTRKLQLRLHALMKTVENGRRFFPHCSEVLDKFLEDDEMPDVFFLEKGSEEEQRIKKARFMELKDDVQKAFHKDMAENNHSGFSSTVSSSSSSTRREGLNHRVRRK</sequence>
<dbReference type="PROSITE" id="PS50297">
    <property type="entry name" value="ANK_REP_REGION"/>
    <property type="match status" value="1"/>
</dbReference>
<dbReference type="GO" id="GO:0009877">
    <property type="term" value="P:nodulation"/>
    <property type="evidence" value="ECO:0007669"/>
    <property type="project" value="UniProtKB-KW"/>
</dbReference>
<dbReference type="InterPro" id="IPR000210">
    <property type="entry name" value="BTB/POZ_dom"/>
</dbReference>
<dbReference type="SMART" id="SM00248">
    <property type="entry name" value="ANK"/>
    <property type="match status" value="3"/>
</dbReference>
<dbReference type="Gene3D" id="3.30.710.10">
    <property type="entry name" value="Potassium Channel Kv1.1, Chain A"/>
    <property type="match status" value="1"/>
</dbReference>
<keyword evidence="9" id="KW-0833">Ubl conjugation pathway</keyword>
<dbReference type="SUPFAM" id="SSF54695">
    <property type="entry name" value="POZ domain"/>
    <property type="match status" value="1"/>
</dbReference>
<comment type="caution">
    <text evidence="19">The sequence shown here is derived from an EMBL/GenBank/DDBJ whole genome shotgun (WGS) entry which is preliminary data.</text>
</comment>
<keyword evidence="8" id="KW-0863">Zinc-finger</keyword>
<accession>A0A445H0X5</accession>
<dbReference type="GO" id="GO:2000022">
    <property type="term" value="P:regulation of jasmonic acid mediated signaling pathway"/>
    <property type="evidence" value="ECO:0007669"/>
    <property type="project" value="InterPro"/>
</dbReference>
<evidence type="ECO:0000256" key="4">
    <source>
        <dbReference type="ARBA" id="ARBA00022458"/>
    </source>
</evidence>
<evidence type="ECO:0000256" key="3">
    <source>
        <dbReference type="ARBA" id="ARBA00004906"/>
    </source>
</evidence>
<proteinExistence type="inferred from homology"/>
<dbReference type="GO" id="GO:0009862">
    <property type="term" value="P:systemic acquired resistance, salicylic acid mediated signaling pathway"/>
    <property type="evidence" value="ECO:0007669"/>
    <property type="project" value="InterPro"/>
</dbReference>
<dbReference type="SMART" id="SM00225">
    <property type="entry name" value="BTB"/>
    <property type="match status" value="1"/>
</dbReference>
<keyword evidence="4" id="KW-0536">Nodulation</keyword>
<feature type="domain" description="BTB" evidence="18">
    <location>
        <begin position="63"/>
        <end position="139"/>
    </location>
</feature>
<dbReference type="GO" id="GO:0008270">
    <property type="term" value="F:zinc ion binding"/>
    <property type="evidence" value="ECO:0007669"/>
    <property type="project" value="UniProtKB-KW"/>
</dbReference>
<dbReference type="EMBL" id="QZWG01000014">
    <property type="protein sequence ID" value="RZB67212.1"/>
    <property type="molecule type" value="Genomic_DNA"/>
</dbReference>
<evidence type="ECO:0000256" key="8">
    <source>
        <dbReference type="ARBA" id="ARBA00022771"/>
    </source>
</evidence>
<dbReference type="InterPro" id="IPR011333">
    <property type="entry name" value="SKP1/BTB/POZ_sf"/>
</dbReference>
<evidence type="ECO:0000256" key="15">
    <source>
        <dbReference type="ARBA" id="ARBA00044947"/>
    </source>
</evidence>
<feature type="compositionally biased region" description="Low complexity" evidence="17">
    <location>
        <begin position="565"/>
        <end position="577"/>
    </location>
</feature>
<evidence type="ECO:0000256" key="14">
    <source>
        <dbReference type="ARBA" id="ARBA00034306"/>
    </source>
</evidence>
<dbReference type="InterPro" id="IPR021094">
    <property type="entry name" value="NPR1/NIM1-like_C"/>
</dbReference>
<dbReference type="InterPro" id="IPR044292">
    <property type="entry name" value="NPR"/>
</dbReference>
<comment type="pathway">
    <text evidence="3">Protein modification; protein ubiquitination.</text>
</comment>
<evidence type="ECO:0000256" key="16">
    <source>
        <dbReference type="PROSITE-ProRule" id="PRU00023"/>
    </source>
</evidence>
<name>A0A445H0X5_GLYSO</name>
<dbReference type="InterPro" id="IPR024228">
    <property type="entry name" value="NPR_central_dom"/>
</dbReference>
<dbReference type="SUPFAM" id="SSF48403">
    <property type="entry name" value="Ankyrin repeat"/>
    <property type="match status" value="1"/>
</dbReference>
<dbReference type="GO" id="GO:0005886">
    <property type="term" value="C:plasma membrane"/>
    <property type="evidence" value="ECO:0007669"/>
    <property type="project" value="UniProtKB-SubCell"/>
</dbReference>
<organism evidence="19 20">
    <name type="scientific">Glycine soja</name>
    <name type="common">Wild soybean</name>
    <dbReference type="NCBI Taxonomy" id="3848"/>
    <lineage>
        <taxon>Eukaryota</taxon>
        <taxon>Viridiplantae</taxon>
        <taxon>Streptophyta</taxon>
        <taxon>Embryophyta</taxon>
        <taxon>Tracheophyta</taxon>
        <taxon>Spermatophyta</taxon>
        <taxon>Magnoliopsida</taxon>
        <taxon>eudicotyledons</taxon>
        <taxon>Gunneridae</taxon>
        <taxon>Pentapetalae</taxon>
        <taxon>rosids</taxon>
        <taxon>fabids</taxon>
        <taxon>Fabales</taxon>
        <taxon>Fabaceae</taxon>
        <taxon>Papilionoideae</taxon>
        <taxon>50 kb inversion clade</taxon>
        <taxon>NPAAA clade</taxon>
        <taxon>indigoferoid/millettioid clade</taxon>
        <taxon>Phaseoleae</taxon>
        <taxon>Glycine</taxon>
        <taxon>Glycine subgen. Soja</taxon>
    </lineage>
</organism>
<dbReference type="AlphaFoldDB" id="A0A445H0X5"/>
<gene>
    <name evidence="19" type="ORF">D0Y65_037545</name>
</gene>
<comment type="similarity">
    <text evidence="15">Belongs to the plant 'ANKYRIN-BTB/POZ' family. 'NPR1-like' subfamily.</text>
</comment>
<dbReference type="GO" id="GO:2000031">
    <property type="term" value="P:regulation of salicylic acid mediated signaling pathway"/>
    <property type="evidence" value="ECO:0007669"/>
    <property type="project" value="InterPro"/>
</dbReference>
<dbReference type="Pfam" id="PF13857">
    <property type="entry name" value="Ank_5"/>
    <property type="match status" value="1"/>
</dbReference>
<evidence type="ECO:0000256" key="5">
    <source>
        <dbReference type="ARBA" id="ARBA00022490"/>
    </source>
</evidence>
<evidence type="ECO:0000256" key="11">
    <source>
        <dbReference type="ARBA" id="ARBA00022833"/>
    </source>
</evidence>
<dbReference type="Proteomes" id="UP000289340">
    <property type="component" value="Chromosome 14"/>
</dbReference>
<evidence type="ECO:0000256" key="1">
    <source>
        <dbReference type="ARBA" id="ARBA00004413"/>
    </source>
</evidence>
<dbReference type="FunFam" id="3.30.710.10:FF:000110">
    <property type="entry name" value="Regulatory protein NPR3"/>
    <property type="match status" value="1"/>
</dbReference>
<evidence type="ECO:0000313" key="19">
    <source>
        <dbReference type="EMBL" id="RZB67212.1"/>
    </source>
</evidence>
<dbReference type="InterPro" id="IPR002110">
    <property type="entry name" value="Ankyrin_rpt"/>
</dbReference>
<evidence type="ECO:0000256" key="7">
    <source>
        <dbReference type="ARBA" id="ARBA00022737"/>
    </source>
</evidence>
<evidence type="ECO:0000256" key="10">
    <source>
        <dbReference type="ARBA" id="ARBA00022821"/>
    </source>
</evidence>
<protein>
    <submittedName>
        <fullName evidence="19">BTB/POZ domain and ankyrin repeat-containing protein NPR2 isoform A</fullName>
    </submittedName>
</protein>
<feature type="repeat" description="ANK" evidence="16">
    <location>
        <begin position="329"/>
        <end position="361"/>
    </location>
</feature>
<dbReference type="CDD" id="cd18310">
    <property type="entry name" value="BTB_POZ_NPR_plant"/>
    <property type="match status" value="1"/>
</dbReference>
<keyword evidence="5" id="KW-0963">Cytoplasm</keyword>
<comment type="subcellular location">
    <subcellularLocation>
        <location evidence="1">Cell membrane</location>
        <topology evidence="1">Peripheral membrane protein</topology>
        <orientation evidence="1">Cytoplasmic side</orientation>
    </subcellularLocation>
    <subcellularLocation>
        <location evidence="2">Cytoplasm</location>
    </subcellularLocation>
    <subcellularLocation>
        <location evidence="14">Nucleus</location>
        <location evidence="14">Nuclear body</location>
    </subcellularLocation>
</comment>
<evidence type="ECO:0000259" key="18">
    <source>
        <dbReference type="PROSITE" id="PS50097"/>
    </source>
</evidence>
<keyword evidence="7" id="KW-0677">Repeat</keyword>
<evidence type="ECO:0000256" key="17">
    <source>
        <dbReference type="SAM" id="MobiDB-lite"/>
    </source>
</evidence>
<dbReference type="GO" id="GO:0016604">
    <property type="term" value="C:nuclear body"/>
    <property type="evidence" value="ECO:0007669"/>
    <property type="project" value="UniProtKB-SubCell"/>
</dbReference>
<evidence type="ECO:0000256" key="13">
    <source>
        <dbReference type="ARBA" id="ARBA00023242"/>
    </source>
</evidence>
<dbReference type="GO" id="GO:0042742">
    <property type="term" value="P:defense response to bacterium"/>
    <property type="evidence" value="ECO:0007669"/>
    <property type="project" value="TreeGrafter"/>
</dbReference>
<keyword evidence="6" id="KW-0479">Metal-binding</keyword>
<keyword evidence="20" id="KW-1185">Reference proteome</keyword>
<dbReference type="Pfam" id="PF11900">
    <property type="entry name" value="DUF3420"/>
    <property type="match status" value="1"/>
</dbReference>
<keyword evidence="13" id="KW-0539">Nucleus</keyword>
<dbReference type="PROSITE" id="PS50088">
    <property type="entry name" value="ANK_REPEAT"/>
    <property type="match status" value="1"/>
</dbReference>
<evidence type="ECO:0000256" key="6">
    <source>
        <dbReference type="ARBA" id="ARBA00022723"/>
    </source>
</evidence>
<dbReference type="Pfam" id="PF00651">
    <property type="entry name" value="BTB"/>
    <property type="match status" value="1"/>
</dbReference>
<reference evidence="19 20" key="1">
    <citation type="submission" date="2018-09" db="EMBL/GenBank/DDBJ databases">
        <title>A high-quality reference genome of wild soybean provides a powerful tool to mine soybean genomes.</title>
        <authorList>
            <person name="Xie M."/>
            <person name="Chung C.Y.L."/>
            <person name="Li M.-W."/>
            <person name="Wong F.-L."/>
            <person name="Chan T.-F."/>
            <person name="Lam H.-M."/>
        </authorList>
    </citation>
    <scope>NUCLEOTIDE SEQUENCE [LARGE SCALE GENOMIC DNA]</scope>
    <source>
        <strain evidence="20">cv. W05</strain>
        <tissue evidence="19">Hypocotyl of etiolated seedlings</tissue>
    </source>
</reference>
<keyword evidence="11" id="KW-0862">Zinc</keyword>
<dbReference type="GO" id="GO:0005737">
    <property type="term" value="C:cytoplasm"/>
    <property type="evidence" value="ECO:0007669"/>
    <property type="project" value="UniProtKB-SubCell"/>
</dbReference>
<evidence type="ECO:0000256" key="12">
    <source>
        <dbReference type="ARBA" id="ARBA00023043"/>
    </source>
</evidence>
<feature type="region of interest" description="Disordered" evidence="17">
    <location>
        <begin position="555"/>
        <end position="590"/>
    </location>
</feature>
<dbReference type="PROSITE" id="PS50097">
    <property type="entry name" value="BTB"/>
    <property type="match status" value="1"/>
</dbReference>